<dbReference type="SUPFAM" id="SSF52172">
    <property type="entry name" value="CheY-like"/>
    <property type="match status" value="1"/>
</dbReference>
<feature type="domain" description="Response regulatory" evidence="7">
    <location>
        <begin position="7"/>
        <end position="123"/>
    </location>
</feature>
<proteinExistence type="predicted"/>
<evidence type="ECO:0000256" key="3">
    <source>
        <dbReference type="ARBA" id="ARBA00023015"/>
    </source>
</evidence>
<keyword evidence="5" id="KW-0804">Transcription</keyword>
<dbReference type="EMBL" id="DF820460">
    <property type="protein sequence ID" value="GAK54052.1"/>
    <property type="molecule type" value="Genomic_DNA"/>
</dbReference>
<dbReference type="SMART" id="SM00448">
    <property type="entry name" value="REC"/>
    <property type="match status" value="1"/>
</dbReference>
<dbReference type="InterPro" id="IPR011006">
    <property type="entry name" value="CheY-like_superfamily"/>
</dbReference>
<accession>A0A081BRM1</accession>
<dbReference type="GO" id="GO:0000156">
    <property type="term" value="F:phosphorelay response regulator activity"/>
    <property type="evidence" value="ECO:0007669"/>
    <property type="project" value="TreeGrafter"/>
</dbReference>
<feature type="modified residue" description="4-aspartylphosphate" evidence="6">
    <location>
        <position position="56"/>
    </location>
</feature>
<name>A0A081BRM1_9BACT</name>
<sequence>MEEIRPTILAVDDHPANLNLLFDLLSDAGFDLLVAQSGESALSRAEKTTPDIILLDVMMPGLDGFETCRRLKANPHTQKIPVIFMTALSDTVDKVTGFELGAVDYITKPIQAEEVLARVRTHLTIQRRNYTGIIF</sequence>
<protein>
    <submittedName>
        <fullName evidence="8">Response regulator receiver sensor signal transduction histidine kinase</fullName>
    </submittedName>
</protein>
<dbReference type="STRING" id="1499966.U14_05329"/>
<keyword evidence="9" id="KW-1185">Reference proteome</keyword>
<dbReference type="GO" id="GO:0006355">
    <property type="term" value="P:regulation of DNA-templated transcription"/>
    <property type="evidence" value="ECO:0007669"/>
    <property type="project" value="TreeGrafter"/>
</dbReference>
<keyword evidence="4" id="KW-0238">DNA-binding</keyword>
<dbReference type="GO" id="GO:0032993">
    <property type="term" value="C:protein-DNA complex"/>
    <property type="evidence" value="ECO:0007669"/>
    <property type="project" value="TreeGrafter"/>
</dbReference>
<keyword evidence="2" id="KW-0902">Two-component regulatory system</keyword>
<evidence type="ECO:0000259" key="7">
    <source>
        <dbReference type="PROSITE" id="PS50110"/>
    </source>
</evidence>
<dbReference type="PANTHER" id="PTHR48111">
    <property type="entry name" value="REGULATOR OF RPOS"/>
    <property type="match status" value="1"/>
</dbReference>
<dbReference type="GO" id="GO:0000976">
    <property type="term" value="F:transcription cis-regulatory region binding"/>
    <property type="evidence" value="ECO:0007669"/>
    <property type="project" value="TreeGrafter"/>
</dbReference>
<evidence type="ECO:0000256" key="1">
    <source>
        <dbReference type="ARBA" id="ARBA00022553"/>
    </source>
</evidence>
<evidence type="ECO:0000256" key="2">
    <source>
        <dbReference type="ARBA" id="ARBA00023012"/>
    </source>
</evidence>
<dbReference type="HOGENOM" id="CLU_000445_69_17_0"/>
<dbReference type="PROSITE" id="PS50110">
    <property type="entry name" value="RESPONSE_REGULATORY"/>
    <property type="match status" value="1"/>
</dbReference>
<dbReference type="InterPro" id="IPR001789">
    <property type="entry name" value="Sig_transdc_resp-reg_receiver"/>
</dbReference>
<evidence type="ECO:0000256" key="6">
    <source>
        <dbReference type="PROSITE-ProRule" id="PRU00169"/>
    </source>
</evidence>
<dbReference type="AlphaFoldDB" id="A0A081BRM1"/>
<organism evidence="8">
    <name type="scientific">Candidatus Moduliflexus flocculans</name>
    <dbReference type="NCBI Taxonomy" id="1499966"/>
    <lineage>
        <taxon>Bacteria</taxon>
        <taxon>Candidatus Moduliflexota</taxon>
        <taxon>Candidatus Moduliflexia</taxon>
        <taxon>Candidatus Moduliflexales</taxon>
        <taxon>Candidatus Moduliflexaceae</taxon>
    </lineage>
</organism>
<gene>
    <name evidence="8" type="ORF">U14_05329</name>
</gene>
<evidence type="ECO:0000256" key="5">
    <source>
        <dbReference type="ARBA" id="ARBA00023163"/>
    </source>
</evidence>
<evidence type="ECO:0000256" key="4">
    <source>
        <dbReference type="ARBA" id="ARBA00023125"/>
    </source>
</evidence>
<keyword evidence="8" id="KW-0808">Transferase</keyword>
<dbReference type="CDD" id="cd19920">
    <property type="entry name" value="REC_PA4781-like"/>
    <property type="match status" value="1"/>
</dbReference>
<keyword evidence="8" id="KW-0418">Kinase</keyword>
<dbReference type="Gene3D" id="3.40.50.2300">
    <property type="match status" value="1"/>
</dbReference>
<dbReference type="GO" id="GO:0016301">
    <property type="term" value="F:kinase activity"/>
    <property type="evidence" value="ECO:0007669"/>
    <property type="project" value="UniProtKB-KW"/>
</dbReference>
<dbReference type="GO" id="GO:0005829">
    <property type="term" value="C:cytosol"/>
    <property type="evidence" value="ECO:0007669"/>
    <property type="project" value="TreeGrafter"/>
</dbReference>
<keyword evidence="3" id="KW-0805">Transcription regulation</keyword>
<reference evidence="8" key="1">
    <citation type="journal article" date="2015" name="PeerJ">
        <title>First genomic representation of candidate bacterial phylum KSB3 points to enhanced environmental sensing as a trigger of wastewater bulking.</title>
        <authorList>
            <person name="Sekiguchi Y."/>
            <person name="Ohashi A."/>
            <person name="Parks D.H."/>
            <person name="Yamauchi T."/>
            <person name="Tyson G.W."/>
            <person name="Hugenholtz P."/>
        </authorList>
    </citation>
    <scope>NUCLEOTIDE SEQUENCE [LARGE SCALE GENOMIC DNA]</scope>
</reference>
<evidence type="ECO:0000313" key="8">
    <source>
        <dbReference type="EMBL" id="GAK54052.1"/>
    </source>
</evidence>
<evidence type="ECO:0000313" key="9">
    <source>
        <dbReference type="Proteomes" id="UP000030700"/>
    </source>
</evidence>
<dbReference type="Pfam" id="PF00072">
    <property type="entry name" value="Response_reg"/>
    <property type="match status" value="1"/>
</dbReference>
<dbReference type="PANTHER" id="PTHR48111:SF1">
    <property type="entry name" value="TWO-COMPONENT RESPONSE REGULATOR ORR33"/>
    <property type="match status" value="1"/>
</dbReference>
<keyword evidence="1 6" id="KW-0597">Phosphoprotein</keyword>
<dbReference type="Proteomes" id="UP000030700">
    <property type="component" value="Unassembled WGS sequence"/>
</dbReference>
<dbReference type="InterPro" id="IPR039420">
    <property type="entry name" value="WalR-like"/>
</dbReference>